<name>A0A443RAL3_9ACAR</name>
<dbReference type="InterPro" id="IPR050648">
    <property type="entry name" value="F-box_LRR-repeat"/>
</dbReference>
<keyword evidence="4" id="KW-1185">Reference proteome</keyword>
<dbReference type="GO" id="GO:0005737">
    <property type="term" value="C:cytoplasm"/>
    <property type="evidence" value="ECO:0007669"/>
    <property type="project" value="TreeGrafter"/>
</dbReference>
<dbReference type="Gene3D" id="3.80.10.10">
    <property type="entry name" value="Ribonuclease Inhibitor"/>
    <property type="match status" value="1"/>
</dbReference>
<evidence type="ECO:0000256" key="1">
    <source>
        <dbReference type="ARBA" id="ARBA00022786"/>
    </source>
</evidence>
<dbReference type="SMART" id="SM00367">
    <property type="entry name" value="LRR_CC"/>
    <property type="match status" value="3"/>
</dbReference>
<dbReference type="InterPro" id="IPR032675">
    <property type="entry name" value="LRR_dom_sf"/>
</dbReference>
<reference evidence="3 4" key="1">
    <citation type="journal article" date="2018" name="Gigascience">
        <title>Genomes of trombidid mites reveal novel predicted allergens and laterally-transferred genes associated with secondary metabolism.</title>
        <authorList>
            <person name="Dong X."/>
            <person name="Chaisiri K."/>
            <person name="Xia D."/>
            <person name="Armstrong S.D."/>
            <person name="Fang Y."/>
            <person name="Donnelly M.J."/>
            <person name="Kadowaki T."/>
            <person name="McGarry J.W."/>
            <person name="Darby A.C."/>
            <person name="Makepeace B.L."/>
        </authorList>
    </citation>
    <scope>NUCLEOTIDE SEQUENCE [LARGE SCALE GENOMIC DNA]</scope>
    <source>
        <strain evidence="3">UoL-WK</strain>
    </source>
</reference>
<evidence type="ECO:0000313" key="4">
    <source>
        <dbReference type="Proteomes" id="UP000285301"/>
    </source>
</evidence>
<dbReference type="PANTHER" id="PTHR13382:SF76">
    <property type="entry name" value="F-BOX AND LEUCINE-RICH REPEAT PROTEIN 14-RELATED"/>
    <property type="match status" value="1"/>
</dbReference>
<dbReference type="STRING" id="1965070.A0A443RAL3"/>
<dbReference type="InterPro" id="IPR006553">
    <property type="entry name" value="Leu-rich_rpt_Cys-con_subtyp"/>
</dbReference>
<dbReference type="Pfam" id="PF25372">
    <property type="entry name" value="DUF7885"/>
    <property type="match status" value="1"/>
</dbReference>
<dbReference type="EMBL" id="NCKU01001363">
    <property type="protein sequence ID" value="RWS12307.1"/>
    <property type="molecule type" value="Genomic_DNA"/>
</dbReference>
<dbReference type="AlphaFoldDB" id="A0A443RAL3"/>
<protein>
    <submittedName>
        <fullName evidence="3">Protein AMN1-like protein</fullName>
    </submittedName>
</protein>
<sequence length="261" mass="29442">MNPQKLFDLSLEVVLKTAVHTFKFDGHIWKEYWTLFKELPISLKSLLFELLCRREVISDENINYLINPSISSISLYNCFKSDFSVNVIANTCKNITKLNLGAKLPNLNFITSQPLVHLFENSPNIVYLNLENCIQVEDIVIESVACNCVNIQIIQLSGCLSLSDRSVKNLADCCRHLKCLNLSRTQVSDDGLCYLAKGVCASVLTELLINDCSLVSILSIRLLADNCKNLKIFSFHGTRASLSNIFDVILRQQNFLGFQIN</sequence>
<dbReference type="OrthoDB" id="10257471at2759"/>
<organism evidence="3 4">
    <name type="scientific">Dinothrombium tinctorium</name>
    <dbReference type="NCBI Taxonomy" id="1965070"/>
    <lineage>
        <taxon>Eukaryota</taxon>
        <taxon>Metazoa</taxon>
        <taxon>Ecdysozoa</taxon>
        <taxon>Arthropoda</taxon>
        <taxon>Chelicerata</taxon>
        <taxon>Arachnida</taxon>
        <taxon>Acari</taxon>
        <taxon>Acariformes</taxon>
        <taxon>Trombidiformes</taxon>
        <taxon>Prostigmata</taxon>
        <taxon>Anystina</taxon>
        <taxon>Parasitengona</taxon>
        <taxon>Trombidioidea</taxon>
        <taxon>Trombidiidae</taxon>
        <taxon>Dinothrombium</taxon>
    </lineage>
</organism>
<dbReference type="Proteomes" id="UP000285301">
    <property type="component" value="Unassembled WGS sequence"/>
</dbReference>
<proteinExistence type="predicted"/>
<dbReference type="PANTHER" id="PTHR13382">
    <property type="entry name" value="MITOCHONDRIAL ATP SYNTHASE COUPLING FACTOR B"/>
    <property type="match status" value="1"/>
</dbReference>
<dbReference type="SUPFAM" id="SSF52047">
    <property type="entry name" value="RNI-like"/>
    <property type="match status" value="1"/>
</dbReference>
<feature type="domain" description="F-box/LRR-repeat protein 15-like leucin rich repeat" evidence="2">
    <location>
        <begin position="90"/>
        <end position="212"/>
    </location>
</feature>
<gene>
    <name evidence="3" type="ORF">B4U79_00250</name>
</gene>
<dbReference type="InterPro" id="IPR057207">
    <property type="entry name" value="FBXL15_LRR"/>
</dbReference>
<keyword evidence="1" id="KW-0833">Ubl conjugation pathway</keyword>
<comment type="caution">
    <text evidence="3">The sequence shown here is derived from an EMBL/GenBank/DDBJ whole genome shotgun (WGS) entry which is preliminary data.</text>
</comment>
<accession>A0A443RAL3</accession>
<evidence type="ECO:0000259" key="2">
    <source>
        <dbReference type="Pfam" id="PF25372"/>
    </source>
</evidence>
<evidence type="ECO:0000313" key="3">
    <source>
        <dbReference type="EMBL" id="RWS12307.1"/>
    </source>
</evidence>